<keyword evidence="4" id="KW-1185">Reference proteome</keyword>
<dbReference type="RefSeq" id="WP_377330871.1">
    <property type="nucleotide sequence ID" value="NZ_JBHSGB010000001.1"/>
</dbReference>
<dbReference type="EMBL" id="JBHSGB010000001">
    <property type="protein sequence ID" value="MFC4653512.1"/>
    <property type="molecule type" value="Genomic_DNA"/>
</dbReference>
<accession>A0ABV9JGJ3</accession>
<reference evidence="4" key="1">
    <citation type="journal article" date="2019" name="Int. J. Syst. Evol. Microbiol.">
        <title>The Global Catalogue of Microorganisms (GCM) 10K type strain sequencing project: providing services to taxonomists for standard genome sequencing and annotation.</title>
        <authorList>
            <consortium name="The Broad Institute Genomics Platform"/>
            <consortium name="The Broad Institute Genome Sequencing Center for Infectious Disease"/>
            <person name="Wu L."/>
            <person name="Ma J."/>
        </authorList>
    </citation>
    <scope>NUCLEOTIDE SEQUENCE [LARGE SCALE GENOMIC DNA]</scope>
    <source>
        <strain evidence="4">DT28</strain>
    </source>
</reference>
<evidence type="ECO:0000313" key="4">
    <source>
        <dbReference type="Proteomes" id="UP001595962"/>
    </source>
</evidence>
<comment type="caution">
    <text evidence="3">The sequence shown here is derived from an EMBL/GenBank/DDBJ whole genome shotgun (WGS) entry which is preliminary data.</text>
</comment>
<gene>
    <name evidence="3" type="ORF">ACFO3I_00605</name>
</gene>
<keyword evidence="3" id="KW-0131">Cell cycle</keyword>
<name>A0ABV9JGJ3_9GAMM</name>
<dbReference type="InterPro" id="IPR036192">
    <property type="entry name" value="Cell_div_ZapA-like_sf"/>
</dbReference>
<evidence type="ECO:0000256" key="2">
    <source>
        <dbReference type="ARBA" id="ARBA00023054"/>
    </source>
</evidence>
<keyword evidence="2" id="KW-0175">Coiled coil</keyword>
<sequence length="92" mass="10655">MSAALIEQKLLICGREYRLRCRVHEQSYLQEAARLLNEQVVSVRKGNGHLSQEQSIVLASLQIAQMLMQQQQPQLQNCQQQLDNLILLLEQR</sequence>
<dbReference type="SUPFAM" id="SSF102829">
    <property type="entry name" value="Cell division protein ZapA-like"/>
    <property type="match status" value="1"/>
</dbReference>
<dbReference type="GO" id="GO:0051301">
    <property type="term" value="P:cell division"/>
    <property type="evidence" value="ECO:0007669"/>
    <property type="project" value="UniProtKB-KW"/>
</dbReference>
<evidence type="ECO:0000256" key="1">
    <source>
        <dbReference type="ARBA" id="ARBA00010074"/>
    </source>
</evidence>
<keyword evidence="3" id="KW-0132">Cell division</keyword>
<evidence type="ECO:0000313" key="3">
    <source>
        <dbReference type="EMBL" id="MFC4653512.1"/>
    </source>
</evidence>
<organism evidence="3 4">
    <name type="scientific">Rheinheimera marina</name>
    <dbReference type="NCBI Taxonomy" id="1774958"/>
    <lineage>
        <taxon>Bacteria</taxon>
        <taxon>Pseudomonadati</taxon>
        <taxon>Pseudomonadota</taxon>
        <taxon>Gammaproteobacteria</taxon>
        <taxon>Chromatiales</taxon>
        <taxon>Chromatiaceae</taxon>
        <taxon>Rheinheimera</taxon>
    </lineage>
</organism>
<dbReference type="Pfam" id="PF05164">
    <property type="entry name" value="ZapA"/>
    <property type="match status" value="1"/>
</dbReference>
<dbReference type="InterPro" id="IPR042233">
    <property type="entry name" value="Cell_div_ZapA_N"/>
</dbReference>
<proteinExistence type="inferred from homology"/>
<protein>
    <submittedName>
        <fullName evidence="3">Cell division protein ZapA</fullName>
    </submittedName>
</protein>
<dbReference type="InterPro" id="IPR007838">
    <property type="entry name" value="Cell_div_ZapA-like"/>
</dbReference>
<dbReference type="Gene3D" id="3.30.160.880">
    <property type="entry name" value="Cell division protein ZapA protomer, N-terminal domain"/>
    <property type="match status" value="1"/>
</dbReference>
<comment type="similarity">
    <text evidence="1">Belongs to the ZapA family. Type 1 subfamily.</text>
</comment>
<dbReference type="Proteomes" id="UP001595962">
    <property type="component" value="Unassembled WGS sequence"/>
</dbReference>